<dbReference type="EMBL" id="JAPMLT010000001">
    <property type="protein sequence ID" value="MCX7568484.1"/>
    <property type="molecule type" value="Genomic_DNA"/>
</dbReference>
<feature type="domain" description="GH29D-like beta-sandwich" evidence="4">
    <location>
        <begin position="343"/>
        <end position="407"/>
    </location>
</feature>
<keyword evidence="6" id="KW-1185">Reference proteome</keyword>
<dbReference type="InterPro" id="IPR029058">
    <property type="entry name" value="AB_hydrolase_fold"/>
</dbReference>
<evidence type="ECO:0000256" key="2">
    <source>
        <dbReference type="ARBA" id="ARBA00022801"/>
    </source>
</evidence>
<feature type="domain" description="GH29D-like beta-sandwich" evidence="4">
    <location>
        <begin position="424"/>
        <end position="490"/>
    </location>
</feature>
<protein>
    <submittedName>
        <fullName evidence="5">PHB depolymerase family esterase</fullName>
    </submittedName>
</protein>
<comment type="caution">
    <text evidence="5">The sequence shown here is derived from an EMBL/GenBank/DDBJ whole genome shotgun (WGS) entry which is preliminary data.</text>
</comment>
<evidence type="ECO:0000259" key="4">
    <source>
        <dbReference type="Pfam" id="PF13290"/>
    </source>
</evidence>
<reference evidence="5 6" key="1">
    <citation type="submission" date="2022-11" db="EMBL/GenBank/DDBJ databases">
        <title>Study of microbial diversity in lake waters.</title>
        <authorList>
            <person name="Zhang J."/>
        </authorList>
    </citation>
    <scope>NUCLEOTIDE SEQUENCE [LARGE SCALE GENOMIC DNA]</scope>
    <source>
        <strain evidence="5 6">DT12</strain>
    </source>
</reference>
<dbReference type="RefSeq" id="WP_267149729.1">
    <property type="nucleotide sequence ID" value="NZ_JAPMLT010000001.1"/>
</dbReference>
<evidence type="ECO:0000313" key="5">
    <source>
        <dbReference type="EMBL" id="MCX7568484.1"/>
    </source>
</evidence>
<feature type="chain" id="PRO_5047294418" evidence="3">
    <location>
        <begin position="28"/>
        <end position="761"/>
    </location>
</feature>
<dbReference type="PANTHER" id="PTHR43037:SF1">
    <property type="entry name" value="BLL1128 PROTEIN"/>
    <property type="match status" value="1"/>
</dbReference>
<dbReference type="Gene3D" id="3.40.50.1820">
    <property type="entry name" value="alpha/beta hydrolase"/>
    <property type="match status" value="1"/>
</dbReference>
<evidence type="ECO:0000256" key="3">
    <source>
        <dbReference type="SAM" id="SignalP"/>
    </source>
</evidence>
<dbReference type="Pfam" id="PF13290">
    <property type="entry name" value="CHB_HEX_C_1"/>
    <property type="match status" value="3"/>
</dbReference>
<feature type="domain" description="GH29D-like beta-sandwich" evidence="4">
    <location>
        <begin position="504"/>
        <end position="568"/>
    </location>
</feature>
<name>A0ABT3WUZ2_9BACL</name>
<dbReference type="Proteomes" id="UP001208017">
    <property type="component" value="Unassembled WGS sequence"/>
</dbReference>
<organism evidence="5 6">
    <name type="scientific">Tumebacillus lacus</name>
    <dbReference type="NCBI Taxonomy" id="2995335"/>
    <lineage>
        <taxon>Bacteria</taxon>
        <taxon>Bacillati</taxon>
        <taxon>Bacillota</taxon>
        <taxon>Bacilli</taxon>
        <taxon>Bacillales</taxon>
        <taxon>Alicyclobacillaceae</taxon>
        <taxon>Tumebacillus</taxon>
    </lineage>
</organism>
<evidence type="ECO:0000313" key="6">
    <source>
        <dbReference type="Proteomes" id="UP001208017"/>
    </source>
</evidence>
<dbReference type="InterPro" id="IPR050955">
    <property type="entry name" value="Plant_Biomass_Hydrol_Est"/>
</dbReference>
<dbReference type="SUPFAM" id="SSF53474">
    <property type="entry name" value="alpha/beta-Hydrolases"/>
    <property type="match status" value="2"/>
</dbReference>
<feature type="signal peptide" evidence="3">
    <location>
        <begin position="1"/>
        <end position="27"/>
    </location>
</feature>
<sequence>MRRTLVWGIIMTMLLALFAPSTFPTFAATGKWEQFNYSGTPGSRPYFVYTPSTYQPGTSVPMVVMLHGCTQTPADFAAGTGMNELAEQYNFLVVYPQQTSSNNQNQCWNWFETAHQARSGGEPAIIAGIVKAVTDNTAKWTVDKNRVYVTGLSAGAAMSAIVGVTHPDVFAAIGIHSGLEYKAATTMTAAFTAMSSGGPNPTSQGQAAYNAMGSYARVVPTIVFQGTSDYTVYPVNGDQVIQQYMETDRLASGGSYNASFNTPSSTTPGQVSGTQGRSYNIYRWNDNNGNLVQEYWKINSMGHAWSGGSTSGSYTDPNGPNASLAMYQFFMAHPKGIAVSASPKGGSFSSSVQVTLSSTPSGTIYYTTDDSTPTTASTRYTGAVTLTQTTTLKFFAVDAGGQKSAIQSETYTISTPAPVITASPDAGTYGGPVSVSLTSNKTGTTIYYTTNGSTPTASSARYSAPLALSAATTLKYFAVDSIGNTSPVTTKTYAITGFELSASPAGGTYSGAQSVSLSMNMPGTIYYTTNGTTPTIASTVYTGPIKVSASQTLKFIGKDLAGNLSGVQSHTYTITSPPATDVTFKSLAADDGYVYQYSSDGVPNSMINYLEVGSSSLNHGQIGILSFDTSSIPDTATVVSASITMYRYDNTLYYYDLGPITADIAPLSGFNGNYSLEQADYAAPAAVVNIGNFDAVPTAQYQAISDSIATAALPYLNKTGRTQFRIHFEKATNNRYALDVMRFFSGNSAGAYVPTLKVQYR</sequence>
<dbReference type="Pfam" id="PF10503">
    <property type="entry name" value="Esterase_PHB"/>
    <property type="match status" value="1"/>
</dbReference>
<accession>A0ABT3WUZ2</accession>
<dbReference type="InterPro" id="IPR059177">
    <property type="entry name" value="GH29D-like_dom"/>
</dbReference>
<gene>
    <name evidence="5" type="ORF">OS242_00700</name>
</gene>
<keyword evidence="1 3" id="KW-0732">Signal</keyword>
<evidence type="ECO:0000256" key="1">
    <source>
        <dbReference type="ARBA" id="ARBA00022729"/>
    </source>
</evidence>
<proteinExistence type="predicted"/>
<dbReference type="PANTHER" id="PTHR43037">
    <property type="entry name" value="UNNAMED PRODUCT-RELATED"/>
    <property type="match status" value="1"/>
</dbReference>
<dbReference type="NCBIfam" id="TIGR01840">
    <property type="entry name" value="esterase_phb"/>
    <property type="match status" value="1"/>
</dbReference>
<dbReference type="InterPro" id="IPR010126">
    <property type="entry name" value="Esterase_phb"/>
</dbReference>
<keyword evidence="2" id="KW-0378">Hydrolase</keyword>